<feature type="region of interest" description="Disordered" evidence="7">
    <location>
        <begin position="551"/>
        <end position="586"/>
    </location>
</feature>
<dbReference type="GO" id="GO:0030170">
    <property type="term" value="F:pyridoxal phosphate binding"/>
    <property type="evidence" value="ECO:0007669"/>
    <property type="project" value="TreeGrafter"/>
</dbReference>
<feature type="domain" description="Glycine dehydrogenase C-terminal" evidence="9">
    <location>
        <begin position="933"/>
        <end position="1054"/>
    </location>
</feature>
<protein>
    <recommendedName>
        <fullName evidence="2">glycine dehydrogenase (aminomethyl-transferring)</fullName>
        <ecNumber evidence="2">1.4.4.2</ecNumber>
    </recommendedName>
    <alternativeName>
        <fullName evidence="6">Glycine cleavage system P protein</fullName>
    </alternativeName>
</protein>
<dbReference type="AlphaFoldDB" id="A0AAV9UIK3"/>
<dbReference type="InterPro" id="IPR049316">
    <property type="entry name" value="GDC-P_C"/>
</dbReference>
<evidence type="ECO:0000256" key="7">
    <source>
        <dbReference type="SAM" id="MobiDB-lite"/>
    </source>
</evidence>
<sequence>MTPLLRASTRVLQPTRQLLAARSRAHLVSKWPARLLSSSAKLSATEETTPRNLLNTQENRHLTYNGPPLTPPFLQEAPLFEGQPSLYKPEPIPELDTLSRRHIGPDPKDVKEMLEVLGVDSLEAFVNSVVPEQIRSQKELNVGPRTLSESEWIRHGMGVASSLVNPKSLIGMGYYGTKVPEVIKRNILECPEWYTSYTPYQAEISQGRLESLINFQTMITSLTGLQIANASVLDELTAAAEAMTFAYACLPASKQKSDKKVFLVSDKMFPHTIAGLYPRAEGFNIKIVVADLENSNLDDLIGDGDMIGAMIQYPDVDGNTGEWLPKFAETVHGKGGIVCCGTDLLALTLFKPPGEWGADVAFGSAQRFGVPMGAGGPHAGFFATTDKHKRKLPGRLIGASKDRLGDKAYRLALQTREQHIRREKATSNICTAQALLANMSAMYAVYHGPKGLKQIAQNVVAMRQIFVEALYKSGWPRELIRESDFDTVHVSFPNRRAARGFDRYHWGPSGETLMVDMNGPGKPTARFSFDETVGWQDLLALLHRFMRYGPAEGESGQEGKKVGRKEIAKNSDNKKADDKVGNPRRKVDSDAIRKTLETAAKDIVESGRMGQVREALTRETPFLEQAVFNSHHSETEMLRYMHHLQSKDLSLAHTMIPLGSCTMKLNATSEMALLSHAKIGNLHPMAKPRQPDRWEKEIRNLETYLADITGFEACSIQPNSGAQGEFTGLRMIRNYLKSIDQGQRDTVLIPVSAHGTNPASAAMVGFKVAPVKCDPKTGNLDIEDLRKKAEGLGDKLAGVMITYPSTFGVFEPAIKDAIKIVHDNGGQVYMDGANMNAQIGLTSPGFLGADVCHLNLHKTFCIPHGGGGPGVGPVCVASHLAPFLPSHPEKRFNRPGATNTIGPVASAPYGSASILPISLAYIRMMGPEGLKYATQVCLLNANYMAKRLSEHYKILYTNENGRCAHEFILDPRELKETAGIEVVDIAKRLMDYGFHAPTMSWPVPGTLMIEPTESESKEELDRYCDALIEIRKEIKEIEEGKASREVNMLKMAPHPMKDLLQGEEVWQTRGYSRERAAYPLPYLREKKFWPAVARVDDAYGDTNLFCTCDPMPQEGEA</sequence>
<evidence type="ECO:0000256" key="5">
    <source>
        <dbReference type="ARBA" id="ARBA00049026"/>
    </source>
</evidence>
<comment type="cofactor">
    <cofactor evidence="1">
        <name>pyridoxal 5'-phosphate</name>
        <dbReference type="ChEBI" id="CHEBI:597326"/>
    </cofactor>
</comment>
<gene>
    <name evidence="10" type="primary">GCV2</name>
    <name evidence="10" type="ORF">TWF696_008663</name>
</gene>
<keyword evidence="11" id="KW-1185">Reference proteome</keyword>
<dbReference type="GO" id="GO:0005960">
    <property type="term" value="C:glycine cleavage complex"/>
    <property type="evidence" value="ECO:0007669"/>
    <property type="project" value="TreeGrafter"/>
</dbReference>
<dbReference type="FunFam" id="3.40.640.10:FF:000005">
    <property type="entry name" value="Glycine dehydrogenase (decarboxylating), mitochondrial"/>
    <property type="match status" value="1"/>
</dbReference>
<dbReference type="GO" id="GO:0005739">
    <property type="term" value="C:mitochondrion"/>
    <property type="evidence" value="ECO:0007669"/>
    <property type="project" value="TreeGrafter"/>
</dbReference>
<dbReference type="Pfam" id="PF21478">
    <property type="entry name" value="GcvP2_C"/>
    <property type="match status" value="1"/>
</dbReference>
<dbReference type="FunFam" id="3.90.1150.10:FF:000007">
    <property type="entry name" value="Glycine dehydrogenase (decarboxylating), mitochondrial"/>
    <property type="match status" value="1"/>
</dbReference>
<evidence type="ECO:0000256" key="1">
    <source>
        <dbReference type="ARBA" id="ARBA00001933"/>
    </source>
</evidence>
<keyword evidence="4" id="KW-0560">Oxidoreductase</keyword>
<evidence type="ECO:0000313" key="10">
    <source>
        <dbReference type="EMBL" id="KAK6341592.1"/>
    </source>
</evidence>
<evidence type="ECO:0000256" key="3">
    <source>
        <dbReference type="ARBA" id="ARBA00022898"/>
    </source>
</evidence>
<dbReference type="Proteomes" id="UP001375240">
    <property type="component" value="Unassembled WGS sequence"/>
</dbReference>
<organism evidence="10 11">
    <name type="scientific">Orbilia brochopaga</name>
    <dbReference type="NCBI Taxonomy" id="3140254"/>
    <lineage>
        <taxon>Eukaryota</taxon>
        <taxon>Fungi</taxon>
        <taxon>Dikarya</taxon>
        <taxon>Ascomycota</taxon>
        <taxon>Pezizomycotina</taxon>
        <taxon>Orbiliomycetes</taxon>
        <taxon>Orbiliales</taxon>
        <taxon>Orbiliaceae</taxon>
        <taxon>Orbilia</taxon>
    </lineage>
</organism>
<evidence type="ECO:0000259" key="8">
    <source>
        <dbReference type="Pfam" id="PF02347"/>
    </source>
</evidence>
<reference evidence="10 11" key="1">
    <citation type="submission" date="2019-10" db="EMBL/GenBank/DDBJ databases">
        <authorList>
            <person name="Palmer J.M."/>
        </authorList>
    </citation>
    <scope>NUCLEOTIDE SEQUENCE [LARGE SCALE GENOMIC DNA]</scope>
    <source>
        <strain evidence="10 11">TWF696</strain>
    </source>
</reference>
<dbReference type="InterPro" id="IPR015421">
    <property type="entry name" value="PyrdxlP-dep_Trfase_major"/>
</dbReference>
<dbReference type="PANTHER" id="PTHR11773">
    <property type="entry name" value="GLYCINE DEHYDROGENASE, DECARBOXYLATING"/>
    <property type="match status" value="1"/>
</dbReference>
<dbReference type="InterPro" id="IPR015424">
    <property type="entry name" value="PyrdxlP-dep_Trfase"/>
</dbReference>
<dbReference type="EC" id="1.4.4.2" evidence="2"/>
<accession>A0AAV9UIK3</accession>
<comment type="caution">
    <text evidence="10">The sequence shown here is derived from an EMBL/GenBank/DDBJ whole genome shotgun (WGS) entry which is preliminary data.</text>
</comment>
<dbReference type="GO" id="GO:0019464">
    <property type="term" value="P:glycine decarboxylation via glycine cleavage system"/>
    <property type="evidence" value="ECO:0007669"/>
    <property type="project" value="TreeGrafter"/>
</dbReference>
<feature type="compositionally biased region" description="Basic and acidic residues" evidence="7">
    <location>
        <begin position="557"/>
        <end position="586"/>
    </location>
</feature>
<dbReference type="Gene3D" id="3.40.640.10">
    <property type="entry name" value="Type I PLP-dependent aspartate aminotransferase-like (Major domain)"/>
    <property type="match status" value="2"/>
</dbReference>
<dbReference type="InterPro" id="IPR015422">
    <property type="entry name" value="PyrdxlP-dep_Trfase_small"/>
</dbReference>
<feature type="domain" description="Glycine cleavage system P-protein N-terminal" evidence="8">
    <location>
        <begin position="626"/>
        <end position="883"/>
    </location>
</feature>
<dbReference type="InterPro" id="IPR020581">
    <property type="entry name" value="GDC_P"/>
</dbReference>
<feature type="domain" description="Glycine cleavage system P-protein N-terminal" evidence="8">
    <location>
        <begin position="100"/>
        <end position="543"/>
    </location>
</feature>
<dbReference type="CDD" id="cd00613">
    <property type="entry name" value="GDC-P"/>
    <property type="match status" value="2"/>
</dbReference>
<dbReference type="FunFam" id="3.40.640.10:FF:000224">
    <property type="entry name" value="Probable glycine dehydrogenase (decarboxylating) subunit 2"/>
    <property type="match status" value="1"/>
</dbReference>
<evidence type="ECO:0000256" key="6">
    <source>
        <dbReference type="ARBA" id="ARBA00082072"/>
    </source>
</evidence>
<evidence type="ECO:0000256" key="2">
    <source>
        <dbReference type="ARBA" id="ARBA00012134"/>
    </source>
</evidence>
<dbReference type="Gene3D" id="3.90.1150.10">
    <property type="entry name" value="Aspartate Aminotransferase, domain 1"/>
    <property type="match status" value="2"/>
</dbReference>
<name>A0AAV9UIK3_9PEZI</name>
<dbReference type="PANTHER" id="PTHR11773:SF1">
    <property type="entry name" value="GLYCINE DEHYDROGENASE (DECARBOXYLATING), MITOCHONDRIAL"/>
    <property type="match status" value="1"/>
</dbReference>
<dbReference type="EMBL" id="JAVHNQ010000007">
    <property type="protein sequence ID" value="KAK6341592.1"/>
    <property type="molecule type" value="Genomic_DNA"/>
</dbReference>
<dbReference type="InterPro" id="IPR049315">
    <property type="entry name" value="GDC-P_N"/>
</dbReference>
<proteinExistence type="predicted"/>
<dbReference type="GO" id="GO:0016594">
    <property type="term" value="F:glycine binding"/>
    <property type="evidence" value="ECO:0007669"/>
    <property type="project" value="TreeGrafter"/>
</dbReference>
<evidence type="ECO:0000256" key="4">
    <source>
        <dbReference type="ARBA" id="ARBA00023002"/>
    </source>
</evidence>
<dbReference type="GO" id="GO:0004375">
    <property type="term" value="F:glycine dehydrogenase (decarboxylating) activity"/>
    <property type="evidence" value="ECO:0007669"/>
    <property type="project" value="UniProtKB-EC"/>
</dbReference>
<evidence type="ECO:0000259" key="9">
    <source>
        <dbReference type="Pfam" id="PF21478"/>
    </source>
</evidence>
<dbReference type="SUPFAM" id="SSF53383">
    <property type="entry name" value="PLP-dependent transferases"/>
    <property type="match status" value="2"/>
</dbReference>
<dbReference type="NCBIfam" id="NF003346">
    <property type="entry name" value="PRK04366.1"/>
    <property type="match status" value="1"/>
</dbReference>
<dbReference type="Pfam" id="PF02347">
    <property type="entry name" value="GDC-P"/>
    <property type="match status" value="2"/>
</dbReference>
<comment type="catalytic activity">
    <reaction evidence="5">
        <text>N(6)-[(R)-lipoyl]-L-lysyl-[glycine-cleavage complex H protein] + glycine + H(+) = N(6)-[(R)-S(8)-aminomethyldihydrolipoyl]-L-lysyl-[glycine-cleavage complex H protein] + CO2</text>
        <dbReference type="Rhea" id="RHEA:24304"/>
        <dbReference type="Rhea" id="RHEA-COMP:10494"/>
        <dbReference type="Rhea" id="RHEA-COMP:10495"/>
        <dbReference type="ChEBI" id="CHEBI:15378"/>
        <dbReference type="ChEBI" id="CHEBI:16526"/>
        <dbReference type="ChEBI" id="CHEBI:57305"/>
        <dbReference type="ChEBI" id="CHEBI:83099"/>
        <dbReference type="ChEBI" id="CHEBI:83143"/>
        <dbReference type="EC" id="1.4.4.2"/>
    </reaction>
</comment>
<evidence type="ECO:0000313" key="11">
    <source>
        <dbReference type="Proteomes" id="UP001375240"/>
    </source>
</evidence>
<keyword evidence="3" id="KW-0663">Pyridoxal phosphate</keyword>